<proteinExistence type="predicted"/>
<gene>
    <name evidence="1" type="ORF">N0V93_008028</name>
</gene>
<name>A0A9W9CTH9_9PEZI</name>
<evidence type="ECO:0000313" key="1">
    <source>
        <dbReference type="EMBL" id="KAJ4387436.1"/>
    </source>
</evidence>
<evidence type="ECO:0000313" key="2">
    <source>
        <dbReference type="Proteomes" id="UP001140453"/>
    </source>
</evidence>
<protein>
    <submittedName>
        <fullName evidence="1">Uncharacterized protein</fullName>
    </submittedName>
</protein>
<dbReference type="Proteomes" id="UP001140453">
    <property type="component" value="Unassembled WGS sequence"/>
</dbReference>
<dbReference type="EMBL" id="JAPEVB010000005">
    <property type="protein sequence ID" value="KAJ4387436.1"/>
    <property type="molecule type" value="Genomic_DNA"/>
</dbReference>
<organism evidence="1 2">
    <name type="scientific">Gnomoniopsis smithogilvyi</name>
    <dbReference type="NCBI Taxonomy" id="1191159"/>
    <lineage>
        <taxon>Eukaryota</taxon>
        <taxon>Fungi</taxon>
        <taxon>Dikarya</taxon>
        <taxon>Ascomycota</taxon>
        <taxon>Pezizomycotina</taxon>
        <taxon>Sordariomycetes</taxon>
        <taxon>Sordariomycetidae</taxon>
        <taxon>Diaporthales</taxon>
        <taxon>Gnomoniaceae</taxon>
        <taxon>Gnomoniopsis</taxon>
    </lineage>
</organism>
<accession>A0A9W9CTH9</accession>
<sequence length="684" mass="77889">MNVHDRLQDWRARLMALQLRPDNPPGLEAFIEQTVQAVQVASTLLSKTLSFLKEARQDDTDYQQAFQDLMCVEAQRHAFQSLLNNLSSPGESIITLNDKRSARDTLNTIWEVRQEVADEVDRLSESDEVWVQRKAFNDAIRPFARPLAVHDIPIELWVMIFEQVVGKEGDGDLWLYPDYVAGGRNPIKDIRMTCHLFCDASSHLLFRRVDVALSPDSLARLDKISRHKTFSTSVRAVRVDLSCYTYIDYLARDELAFVKATMHAICRWMQIDTNNLKLNLDGYDFFRWQVGLSHTQREEMIDEVSRTLTVWRAYLDSEGRTPSLDDVEISAESRAAILAVLECHWEYRKRFEEQDRRHVHGSDLARSVAVAMARMPNAVRLFMSDDLSHVSLLKVKDSSVDTPIEAWTQDIKLVVRERMLKPSMTWEQVDGCHWGVPPPGHLLHLIPMSLHQLGVPLLHLNIDMTWSRRVIWDLDDSAVSGLRALAKTLKSFNYHGPPDFPQISGSDIEKYLSAFMSGESLETIDIAFLSERAESMSINTVLASLSSSTKLHSVTLRDCSFHLHQLQSVLLKCKPNGMKLISLHDIELQSGTWADALDVLREAVMDRTTVAYVERPAGAECDTMSREHYSSIFRSGYRQPFEASKANEYVSSWSRTHQLNPLRVDPAEASLFPPTAGYIASEDT</sequence>
<dbReference type="OrthoDB" id="3759773at2759"/>
<comment type="caution">
    <text evidence="1">The sequence shown here is derived from an EMBL/GenBank/DDBJ whole genome shotgun (WGS) entry which is preliminary data.</text>
</comment>
<keyword evidence="2" id="KW-1185">Reference proteome</keyword>
<dbReference type="AlphaFoldDB" id="A0A9W9CTH9"/>
<reference evidence="1" key="1">
    <citation type="submission" date="2022-10" db="EMBL/GenBank/DDBJ databases">
        <title>Tapping the CABI collections for fungal endophytes: first genome assemblies for Collariella, Neodidymelliopsis, Ascochyta clinopodiicola, Didymella pomorum, Didymosphaeria variabile, Neocosmospora piperis and Neocucurbitaria cava.</title>
        <authorList>
            <person name="Hill R."/>
        </authorList>
    </citation>
    <scope>NUCLEOTIDE SEQUENCE</scope>
    <source>
        <strain evidence="1">IMI 355082</strain>
    </source>
</reference>